<evidence type="ECO:0000313" key="2">
    <source>
        <dbReference type="EMBL" id="BDY12870.1"/>
    </source>
</evidence>
<dbReference type="Proteomes" id="UP001321445">
    <property type="component" value="Chromosome"/>
</dbReference>
<protein>
    <recommendedName>
        <fullName evidence="5">Ribbon-helix-helix protein CopG domain-containing protein</fullName>
    </recommendedName>
</protein>
<keyword evidence="1" id="KW-0175">Coiled coil</keyword>
<feature type="coiled-coil region" evidence="1">
    <location>
        <begin position="68"/>
        <end position="102"/>
    </location>
</feature>
<evidence type="ECO:0000313" key="3">
    <source>
        <dbReference type="EMBL" id="BDY12987.1"/>
    </source>
</evidence>
<keyword evidence="4" id="KW-1185">Reference proteome</keyword>
<evidence type="ECO:0000256" key="1">
    <source>
        <dbReference type="SAM" id="Coils"/>
    </source>
</evidence>
<dbReference type="EMBL" id="AP027370">
    <property type="protein sequence ID" value="BDY12870.1"/>
    <property type="molecule type" value="Genomic_DNA"/>
</dbReference>
<gene>
    <name evidence="2" type="ORF">HCR_11820</name>
    <name evidence="3" type="ORF">HCR_12990</name>
</gene>
<name>A0ABM8FKY5_9BACT</name>
<accession>A0ABM8FKY5</accession>
<dbReference type="EMBL" id="AP027370">
    <property type="protein sequence ID" value="BDY12987.1"/>
    <property type="molecule type" value="Genomic_DNA"/>
</dbReference>
<proteinExistence type="predicted"/>
<organism evidence="3 4">
    <name type="scientific">Hydrogenimonas cancrithermarum</name>
    <dbReference type="NCBI Taxonomy" id="2993563"/>
    <lineage>
        <taxon>Bacteria</taxon>
        <taxon>Pseudomonadati</taxon>
        <taxon>Campylobacterota</taxon>
        <taxon>Epsilonproteobacteria</taxon>
        <taxon>Campylobacterales</taxon>
        <taxon>Hydrogenimonadaceae</taxon>
        <taxon>Hydrogenimonas</taxon>
    </lineage>
</organism>
<dbReference type="RefSeq" id="WP_286335921.1">
    <property type="nucleotide sequence ID" value="NZ_AP027370.1"/>
</dbReference>
<evidence type="ECO:0000313" key="4">
    <source>
        <dbReference type="Proteomes" id="UP001321445"/>
    </source>
</evidence>
<sequence length="103" mass="11859">MADAELNLSEKIAKQIAQIVKESVEIDIEVMQFLKEDFEEIREIAKRENISSKNLLLQILEGVKKGLIESGKITVEEIKKILEQSEKELHDLENRKKKPEKSA</sequence>
<reference evidence="3 4" key="1">
    <citation type="submission" date="2023-03" db="EMBL/GenBank/DDBJ databases">
        <title>Description of Hydrogenimonas sp. ISO32.</title>
        <authorList>
            <person name="Mino S."/>
            <person name="Fukazawa S."/>
            <person name="Sawabe T."/>
        </authorList>
    </citation>
    <scope>NUCLEOTIDE SEQUENCE [LARGE SCALE GENOMIC DNA]</scope>
    <source>
        <strain evidence="3 4">ISO32</strain>
    </source>
</reference>
<evidence type="ECO:0008006" key="5">
    <source>
        <dbReference type="Google" id="ProtNLM"/>
    </source>
</evidence>